<dbReference type="EMBL" id="FNDG01000013">
    <property type="protein sequence ID" value="SDI24748.1"/>
    <property type="molecule type" value="Genomic_DNA"/>
</dbReference>
<dbReference type="InterPro" id="IPR044861">
    <property type="entry name" value="IPNS-like_FE2OG_OXY"/>
</dbReference>
<dbReference type="PANTHER" id="PTHR47990">
    <property type="entry name" value="2-OXOGLUTARATE (2OG) AND FE(II)-DEPENDENT OXYGENASE SUPERFAMILY PROTEIN-RELATED"/>
    <property type="match status" value="1"/>
</dbReference>
<sequence length="108" mass="12537">MQDENSGLQVWDQESDRWVWAMPVPGSCVVNLGDLIARWTNDLYRSTLHRVVNLSGNERYSVSYFYSGNIGHQIECIRQCLASGQSPKYPMITVEEHYKNMFRKTYAV</sequence>
<proteinExistence type="predicted"/>
<gene>
    <name evidence="2" type="ORF">SAMN05216588_113138</name>
</gene>
<dbReference type="AlphaFoldDB" id="A0A1G8J0C1"/>
<dbReference type="Gene3D" id="2.60.120.330">
    <property type="entry name" value="B-lactam Antibiotic, Isopenicillin N Synthase, Chain"/>
    <property type="match status" value="1"/>
</dbReference>
<dbReference type="Proteomes" id="UP000198606">
    <property type="component" value="Unassembled WGS sequence"/>
</dbReference>
<organism evidence="2 3">
    <name type="scientific">Phytopseudomonas flavescens</name>
    <dbReference type="NCBI Taxonomy" id="29435"/>
    <lineage>
        <taxon>Bacteria</taxon>
        <taxon>Pseudomonadati</taxon>
        <taxon>Pseudomonadota</taxon>
        <taxon>Gammaproteobacteria</taxon>
        <taxon>Pseudomonadales</taxon>
        <taxon>Pseudomonadaceae</taxon>
        <taxon>Phytopseudomonas</taxon>
    </lineage>
</organism>
<dbReference type="SUPFAM" id="SSF51197">
    <property type="entry name" value="Clavaminate synthase-like"/>
    <property type="match status" value="1"/>
</dbReference>
<feature type="domain" description="Isopenicillin N synthase-like Fe(2+) 2OG dioxygenase" evidence="1">
    <location>
        <begin position="1"/>
        <end position="67"/>
    </location>
</feature>
<evidence type="ECO:0000313" key="3">
    <source>
        <dbReference type="Proteomes" id="UP000198606"/>
    </source>
</evidence>
<accession>A0A1G8J0C1</accession>
<dbReference type="Pfam" id="PF03171">
    <property type="entry name" value="2OG-FeII_Oxy"/>
    <property type="match status" value="1"/>
</dbReference>
<dbReference type="InterPro" id="IPR027443">
    <property type="entry name" value="IPNS-like_sf"/>
</dbReference>
<dbReference type="STRING" id="29435.SAMN05216588_113138"/>
<dbReference type="InterPro" id="IPR050231">
    <property type="entry name" value="Iron_ascorbate_oxido_reductase"/>
</dbReference>
<name>A0A1G8J0C1_9GAMM</name>
<evidence type="ECO:0000259" key="1">
    <source>
        <dbReference type="Pfam" id="PF03171"/>
    </source>
</evidence>
<reference evidence="2 3" key="1">
    <citation type="submission" date="2016-10" db="EMBL/GenBank/DDBJ databases">
        <authorList>
            <person name="de Groot N.N."/>
        </authorList>
    </citation>
    <scope>NUCLEOTIDE SEQUENCE [LARGE SCALE GENOMIC DNA]</scope>
    <source>
        <strain evidence="2 3">LMG 18387</strain>
    </source>
</reference>
<evidence type="ECO:0000313" key="2">
    <source>
        <dbReference type="EMBL" id="SDI24748.1"/>
    </source>
</evidence>
<protein>
    <submittedName>
        <fullName evidence="2">2OG-Fe(II) oxygenase superfamily protein</fullName>
    </submittedName>
</protein>